<sequence>MRASVVGSSNGVAAATPLQSSVALQAPSRERSTELRSCWYATELIASFPAIACSIHRLAHQSYRILVHHNAISPPAAASRMSSRFTMSPYHQLPLTLKDQRTLLEIENDLVEDTFRKYEQYVTSNSQVNMARWKHVKSKDDLHIYVKRSSTSGGRRCRPQCCRSDDADECNNGCIKPVVHSVGTFKGQLDDLMFGTVNPTDDIMHVKASYVHDYSDGAVLATLVRPTAADPFRSVTVKWLQIDLPLSYTKLIKDRDFLCLEASGTLHFANGERVGYLMLHSIDSPLVQPLPNVIRARHNITAFFRQIAPNVIDTFAFDSVDPGGNIMDAMVLPVCANALLSATNYVECGLMKKLTWMMQRRQTALRMGELAPVPRHEEVCTTCHRNLQPGYLKGLWKAKCKMCLGGLCFGCKEVKTISFLSPDRKLLRHKTTFCGACITMATRMNAMEVARDQATGFQAYNTA</sequence>
<dbReference type="InterPro" id="IPR052727">
    <property type="entry name" value="Rab4/Rab5_effector"/>
</dbReference>
<gene>
    <name evidence="1" type="ORF">PHYPSEUDO_005721</name>
</gene>
<dbReference type="PANTHER" id="PTHR13510:SF44">
    <property type="entry name" value="RABENOSYN-5"/>
    <property type="match status" value="1"/>
</dbReference>
<dbReference type="AlphaFoldDB" id="A0A8T1VKF9"/>
<dbReference type="OrthoDB" id="94166at2759"/>
<comment type="caution">
    <text evidence="1">The sequence shown here is derived from an EMBL/GenBank/DDBJ whole genome shotgun (WGS) entry which is preliminary data.</text>
</comment>
<evidence type="ECO:0000313" key="2">
    <source>
        <dbReference type="Proteomes" id="UP000694044"/>
    </source>
</evidence>
<protein>
    <recommendedName>
        <fullName evidence="3">FYVE-type domain-containing protein</fullName>
    </recommendedName>
</protein>
<organism evidence="1 2">
    <name type="scientific">Phytophthora pseudosyringae</name>
    <dbReference type="NCBI Taxonomy" id="221518"/>
    <lineage>
        <taxon>Eukaryota</taxon>
        <taxon>Sar</taxon>
        <taxon>Stramenopiles</taxon>
        <taxon>Oomycota</taxon>
        <taxon>Peronosporomycetes</taxon>
        <taxon>Peronosporales</taxon>
        <taxon>Peronosporaceae</taxon>
        <taxon>Phytophthora</taxon>
    </lineage>
</organism>
<name>A0A8T1VKF9_9STRA</name>
<evidence type="ECO:0000313" key="1">
    <source>
        <dbReference type="EMBL" id="KAG7381722.1"/>
    </source>
</evidence>
<keyword evidence="2" id="KW-1185">Reference proteome</keyword>
<evidence type="ECO:0008006" key="3">
    <source>
        <dbReference type="Google" id="ProtNLM"/>
    </source>
</evidence>
<dbReference type="EMBL" id="JAGDFM010000234">
    <property type="protein sequence ID" value="KAG7381722.1"/>
    <property type="molecule type" value="Genomic_DNA"/>
</dbReference>
<dbReference type="Proteomes" id="UP000694044">
    <property type="component" value="Unassembled WGS sequence"/>
</dbReference>
<reference evidence="1" key="1">
    <citation type="submission" date="2021-02" db="EMBL/GenBank/DDBJ databases">
        <authorList>
            <person name="Palmer J.M."/>
        </authorList>
    </citation>
    <scope>NUCLEOTIDE SEQUENCE</scope>
    <source>
        <strain evidence="1">SCRP734</strain>
    </source>
</reference>
<proteinExistence type="predicted"/>
<accession>A0A8T1VKF9</accession>
<dbReference type="PANTHER" id="PTHR13510">
    <property type="entry name" value="FYVE-FINGER-CONTAINING RAB5 EFFECTOR PROTEIN RABENOSYN-5-RELATED"/>
    <property type="match status" value="1"/>
</dbReference>